<evidence type="ECO:0000313" key="3">
    <source>
        <dbReference type="EMBL" id="RHD76382.1"/>
    </source>
</evidence>
<dbReference type="EMBL" id="QSJN01000003">
    <property type="protein sequence ID" value="RHD76382.1"/>
    <property type="molecule type" value="Genomic_DNA"/>
</dbReference>
<reference evidence="3 4" key="1">
    <citation type="submission" date="2018-08" db="EMBL/GenBank/DDBJ databases">
        <title>A genome reference for cultivated species of the human gut microbiota.</title>
        <authorList>
            <person name="Zou Y."/>
            <person name="Xue W."/>
            <person name="Luo G."/>
        </authorList>
    </citation>
    <scope>NUCLEOTIDE SEQUENCE [LARGE SCALE GENOMIC DNA]</scope>
    <source>
        <strain evidence="3 4">AM30-4</strain>
    </source>
</reference>
<accession>A0A3E4MVE7</accession>
<dbReference type="Pfam" id="PF06296">
    <property type="entry name" value="RelE"/>
    <property type="match status" value="1"/>
</dbReference>
<dbReference type="EMBL" id="CP051672">
    <property type="protein sequence ID" value="QJE30570.1"/>
    <property type="molecule type" value="Genomic_DNA"/>
</dbReference>
<name>A0A3E4MVE7_PARDI</name>
<evidence type="ECO:0000313" key="6">
    <source>
        <dbReference type="Proteomes" id="UP000501982"/>
    </source>
</evidence>
<dbReference type="Proteomes" id="UP000441609">
    <property type="component" value="Unassembled WGS sequence"/>
</dbReference>
<dbReference type="PIRSF" id="PIRSF039032">
    <property type="entry name" value="HigB-2"/>
    <property type="match status" value="1"/>
</dbReference>
<evidence type="ECO:0000313" key="2">
    <source>
        <dbReference type="EMBL" id="QJE30570.1"/>
    </source>
</evidence>
<reference evidence="1 5" key="2">
    <citation type="journal article" date="2019" name="Nat. Med.">
        <title>A library of human gut bacterial isolates paired with longitudinal multiomics data enables mechanistic microbiome research.</title>
        <authorList>
            <person name="Poyet M."/>
            <person name="Groussin M."/>
            <person name="Gibbons S.M."/>
            <person name="Avila-Pacheco J."/>
            <person name="Jiang X."/>
            <person name="Kearney S.M."/>
            <person name="Perrotta A.R."/>
            <person name="Berdy B."/>
            <person name="Zhao S."/>
            <person name="Lieberman T.D."/>
            <person name="Swanson P.K."/>
            <person name="Smith M."/>
            <person name="Roesemann S."/>
            <person name="Alexander J.E."/>
            <person name="Rich S.A."/>
            <person name="Livny J."/>
            <person name="Vlamakis H."/>
            <person name="Clish C."/>
            <person name="Bullock K."/>
            <person name="Deik A."/>
            <person name="Scott J."/>
            <person name="Pierce K.A."/>
            <person name="Xavier R.J."/>
            <person name="Alm E.J."/>
        </authorList>
    </citation>
    <scope>NUCLEOTIDE SEQUENCE [LARGE SCALE GENOMIC DNA]</scope>
    <source>
        <strain evidence="1 5">BIOML-A20</strain>
    </source>
</reference>
<evidence type="ECO:0000313" key="4">
    <source>
        <dbReference type="Proteomes" id="UP000284660"/>
    </source>
</evidence>
<dbReference type="RefSeq" id="WP_008779978.1">
    <property type="nucleotide sequence ID" value="NZ_BQOC01000001.1"/>
</dbReference>
<dbReference type="InterPro" id="IPR009387">
    <property type="entry name" value="HigB-2"/>
</dbReference>
<dbReference type="OrthoDB" id="1364255at2"/>
<protein>
    <submittedName>
        <fullName evidence="3">Addiction module toxin RelE</fullName>
    </submittedName>
    <submittedName>
        <fullName evidence="2">Type II toxin-antitoxin system RelE/ParE family toxin</fullName>
    </submittedName>
</protein>
<proteinExistence type="predicted"/>
<gene>
    <name evidence="3" type="ORF">DW782_06335</name>
    <name evidence="1" type="ORF">GKD70_03780</name>
    <name evidence="2" type="ORF">HHO38_20840</name>
</gene>
<dbReference type="EMBL" id="WKMO01000002">
    <property type="protein sequence ID" value="MSB72420.1"/>
    <property type="molecule type" value="Genomic_DNA"/>
</dbReference>
<reference evidence="2 6" key="3">
    <citation type="submission" date="2020-04" db="EMBL/GenBank/DDBJ databases">
        <title>Complete Genomes and Methylome analysis of CBBP consortium that reverse antibiotic-induced susceptibility to vancomycin-resistant Enterococcus faecium infection.</title>
        <authorList>
            <person name="Fomenkov A."/>
            <person name="Zhang Z."/>
            <person name="Pamer E."/>
            <person name="Roberts R.J."/>
        </authorList>
    </citation>
    <scope>NUCLEOTIDE SEQUENCE [LARGE SCALE GENOMIC DNA]</scope>
    <source>
        <strain evidence="6">CBBP</strain>
        <strain evidence="2">CBBP-1</strain>
    </source>
</reference>
<dbReference type="Proteomes" id="UP000284660">
    <property type="component" value="Unassembled WGS sequence"/>
</dbReference>
<evidence type="ECO:0000313" key="1">
    <source>
        <dbReference type="EMBL" id="MSB72420.1"/>
    </source>
</evidence>
<organism evidence="3 4">
    <name type="scientific">Parabacteroides distasonis</name>
    <dbReference type="NCBI Taxonomy" id="823"/>
    <lineage>
        <taxon>Bacteria</taxon>
        <taxon>Pseudomonadati</taxon>
        <taxon>Bacteroidota</taxon>
        <taxon>Bacteroidia</taxon>
        <taxon>Bacteroidales</taxon>
        <taxon>Tannerellaceae</taxon>
        <taxon>Parabacteroides</taxon>
    </lineage>
</organism>
<evidence type="ECO:0000313" key="5">
    <source>
        <dbReference type="Proteomes" id="UP000441609"/>
    </source>
</evidence>
<dbReference type="AlphaFoldDB" id="A0A3E4MVE7"/>
<dbReference type="Proteomes" id="UP000501982">
    <property type="component" value="Chromosome"/>
</dbReference>
<sequence length="113" mass="12779">MNYRIKTTKSFDKEIKRLGKHYASIANDYAALLDELAQNPRLGIDLGSGLRKIRMQITSKGKGKSGGARVITFTVIVSMEESEINLLYIYDKADRPSISTHEIERLLHKNGLR</sequence>